<keyword evidence="3 4" id="KW-0862">Zinc</keyword>
<name>A0A0X3NQE0_SCHSO</name>
<feature type="domain" description="TRAF-type" evidence="6">
    <location>
        <begin position="163"/>
        <end position="197"/>
    </location>
</feature>
<evidence type="ECO:0000256" key="2">
    <source>
        <dbReference type="ARBA" id="ARBA00022771"/>
    </source>
</evidence>
<evidence type="ECO:0000313" key="7">
    <source>
        <dbReference type="EMBL" id="JAP41623.1"/>
    </source>
</evidence>
<dbReference type="InterPro" id="IPR001293">
    <property type="entry name" value="Znf_TRAF"/>
</dbReference>
<evidence type="ECO:0000256" key="3">
    <source>
        <dbReference type="ARBA" id="ARBA00022833"/>
    </source>
</evidence>
<dbReference type="PANTHER" id="PTHR23059">
    <property type="entry name" value="CYSTEINE AND HISTIDINE-RICH PROTEIN 1"/>
    <property type="match status" value="1"/>
</dbReference>
<dbReference type="PANTHER" id="PTHR23059:SF4">
    <property type="entry name" value="ZINC FINGER TRAF-TYPE-CONTAINING PROTEIN 1"/>
    <property type="match status" value="1"/>
</dbReference>
<feature type="region of interest" description="Disordered" evidence="5">
    <location>
        <begin position="305"/>
        <end position="340"/>
    </location>
</feature>
<dbReference type="EMBL" id="GEEE01021602">
    <property type="protein sequence ID" value="JAP41623.1"/>
    <property type="molecule type" value="Transcribed_RNA"/>
</dbReference>
<evidence type="ECO:0000256" key="5">
    <source>
        <dbReference type="SAM" id="MobiDB-lite"/>
    </source>
</evidence>
<feature type="region of interest" description="Disordered" evidence="5">
    <location>
        <begin position="394"/>
        <end position="436"/>
    </location>
</feature>
<dbReference type="GO" id="GO:0008270">
    <property type="term" value="F:zinc ion binding"/>
    <property type="evidence" value="ECO:0007669"/>
    <property type="project" value="UniProtKB-KW"/>
</dbReference>
<evidence type="ECO:0000256" key="1">
    <source>
        <dbReference type="ARBA" id="ARBA00022723"/>
    </source>
</evidence>
<feature type="compositionally biased region" description="Polar residues" evidence="5">
    <location>
        <begin position="313"/>
        <end position="340"/>
    </location>
</feature>
<reference evidence="7" key="1">
    <citation type="submission" date="2016-01" db="EMBL/GenBank/DDBJ databases">
        <title>Reference transcriptome for the parasite Schistocephalus solidus: insights into the molecular evolution of parasitism.</title>
        <authorList>
            <person name="Hebert F.O."/>
            <person name="Grambauer S."/>
            <person name="Barber I."/>
            <person name="Landry C.R."/>
            <person name="Aubin-Horth N."/>
        </authorList>
    </citation>
    <scope>NUCLEOTIDE SEQUENCE</scope>
</reference>
<evidence type="ECO:0000259" key="6">
    <source>
        <dbReference type="PROSITE" id="PS50145"/>
    </source>
</evidence>
<dbReference type="Gene3D" id="3.30.40.10">
    <property type="entry name" value="Zinc/RING finger domain, C3HC4 (zinc finger)"/>
    <property type="match status" value="1"/>
</dbReference>
<dbReference type="InterPro" id="IPR039338">
    <property type="entry name" value="ZFTRAF1"/>
</dbReference>
<feature type="zinc finger region" description="TRAF-type" evidence="4">
    <location>
        <begin position="163"/>
        <end position="197"/>
    </location>
</feature>
<feature type="compositionally biased region" description="Low complexity" evidence="5">
    <location>
        <begin position="426"/>
        <end position="436"/>
    </location>
</feature>
<dbReference type="InterPro" id="IPR013083">
    <property type="entry name" value="Znf_RING/FYVE/PHD"/>
</dbReference>
<evidence type="ECO:0000256" key="4">
    <source>
        <dbReference type="PROSITE-ProRule" id="PRU00207"/>
    </source>
</evidence>
<accession>A0A0X3NQE0</accession>
<keyword evidence="1 4" id="KW-0479">Metal-binding</keyword>
<sequence length="542" mass="61368">MGTDADQRLSEFEANSAFTLLLSALSTNNSAREEARADFNVVVNERTNEHQGSADTDLDLGEEVVAVNQETSLPLIRETSCGATEDYAAVLQSIREVISCCACFSSEFSMKECSNGHLLCHTCFLTLRQDEHPQCPTCRANLYPDTRRALIAQKVLSELPDVCSACNLTMLHKDLHGHKLNDCSKRRVACGLAPLGCPWCGQADEYRQHYAECFVRKILVDRPIEENLENVLSRFRKREQSLRETFQCFSTVFRHLEGHELQTVSVTLSPLRVNQGKMVMRSDQFHANQSRWTLELSFDFEEPQVGEALPTDPSLSEPSSRTTTEDNPFVTNAGNTDSTEQVNNAHSEAIEVGADAVGFQSRERSAHNLAMRQRRTLRTFGAARHRPYPEWFRSRPFQTAPAPNNASNFPPDLDHWPSENQSNSFQTPQLQQQQPLQRETQTANFGDLTFCLVKENSPAVSRKAYSFILLQLESRETGAHISFRPMISSYRFSTRGERAGPFAVYPMRWRYLSNLAELKDCRLVTVEIGIARRLQDDLPEQF</sequence>
<protein>
    <submittedName>
        <fullName evidence="7">Cysteine and histidine-rich protein 1</fullName>
    </submittedName>
</protein>
<dbReference type="PROSITE" id="PS50145">
    <property type="entry name" value="ZF_TRAF"/>
    <property type="match status" value="1"/>
</dbReference>
<proteinExistence type="predicted"/>
<dbReference type="SUPFAM" id="SSF57850">
    <property type="entry name" value="RING/U-box"/>
    <property type="match status" value="1"/>
</dbReference>
<dbReference type="GO" id="GO:0005634">
    <property type="term" value="C:nucleus"/>
    <property type="evidence" value="ECO:0007669"/>
    <property type="project" value="TreeGrafter"/>
</dbReference>
<gene>
    <name evidence="7" type="primary">CYHR1</name>
    <name evidence="7" type="ORF">TR17520</name>
</gene>
<dbReference type="AlphaFoldDB" id="A0A0X3NQE0"/>
<feature type="compositionally biased region" description="Low complexity" evidence="5">
    <location>
        <begin position="400"/>
        <end position="411"/>
    </location>
</feature>
<organism evidence="7">
    <name type="scientific">Schistocephalus solidus</name>
    <name type="common">Tapeworm</name>
    <dbReference type="NCBI Taxonomy" id="70667"/>
    <lineage>
        <taxon>Eukaryota</taxon>
        <taxon>Metazoa</taxon>
        <taxon>Spiralia</taxon>
        <taxon>Lophotrochozoa</taxon>
        <taxon>Platyhelminthes</taxon>
        <taxon>Cestoda</taxon>
        <taxon>Eucestoda</taxon>
        <taxon>Diphyllobothriidea</taxon>
        <taxon>Diphyllobothriidae</taxon>
        <taxon>Schistocephalus</taxon>
    </lineage>
</organism>
<keyword evidence="2 4" id="KW-0863">Zinc-finger</keyword>